<protein>
    <submittedName>
        <fullName evidence="1">Uncharacterized protein</fullName>
    </submittedName>
</protein>
<dbReference type="Proteomes" id="UP000186955">
    <property type="component" value="Unassembled WGS sequence"/>
</dbReference>
<proteinExistence type="predicted"/>
<name>A0A1Q5UBU2_9EURO</name>
<gene>
    <name evidence="1" type="ORF">PENSUB_4649</name>
</gene>
<evidence type="ECO:0000313" key="2">
    <source>
        <dbReference type="Proteomes" id="UP000186955"/>
    </source>
</evidence>
<evidence type="ECO:0000313" key="1">
    <source>
        <dbReference type="EMBL" id="OKP09937.1"/>
    </source>
</evidence>
<keyword evidence="2" id="KW-1185">Reference proteome</keyword>
<comment type="caution">
    <text evidence="1">The sequence shown here is derived from an EMBL/GenBank/DDBJ whole genome shotgun (WGS) entry which is preliminary data.</text>
</comment>
<reference evidence="1 2" key="1">
    <citation type="submission" date="2016-10" db="EMBL/GenBank/DDBJ databases">
        <title>Genome sequence of the ascomycete fungus Penicillium subrubescens.</title>
        <authorList>
            <person name="De Vries R.P."/>
            <person name="Peng M."/>
            <person name="Dilokpimol A."/>
            <person name="Hilden K."/>
            <person name="Makela M.R."/>
            <person name="Grigoriev I."/>
            <person name="Riley R."/>
            <person name="Granchi Z."/>
        </authorList>
    </citation>
    <scope>NUCLEOTIDE SEQUENCE [LARGE SCALE GENOMIC DNA]</scope>
    <source>
        <strain evidence="1 2">CBS 132785</strain>
    </source>
</reference>
<sequence>MGRGHEACFELLLSHGADPTEVQLGESPEYLIQLVVESGRQSLVQISTRRGFALEIARRQQRIEKGPYFYPQVVEVWRSWKTFVKTDST</sequence>
<dbReference type="EMBL" id="MNBE01000424">
    <property type="protein sequence ID" value="OKP09937.1"/>
    <property type="molecule type" value="Genomic_DNA"/>
</dbReference>
<organism evidence="1 2">
    <name type="scientific">Penicillium subrubescens</name>
    <dbReference type="NCBI Taxonomy" id="1316194"/>
    <lineage>
        <taxon>Eukaryota</taxon>
        <taxon>Fungi</taxon>
        <taxon>Dikarya</taxon>
        <taxon>Ascomycota</taxon>
        <taxon>Pezizomycotina</taxon>
        <taxon>Eurotiomycetes</taxon>
        <taxon>Eurotiomycetidae</taxon>
        <taxon>Eurotiales</taxon>
        <taxon>Aspergillaceae</taxon>
        <taxon>Penicillium</taxon>
    </lineage>
</organism>
<dbReference type="AlphaFoldDB" id="A0A1Q5UBU2"/>
<accession>A0A1Q5UBU2</accession>